<comment type="subcellular location">
    <subcellularLocation>
        <location evidence="1">Cell membrane</location>
        <topology evidence="1">Multi-pass membrane protein</topology>
    </subcellularLocation>
</comment>
<dbReference type="Proteomes" id="UP000638560">
    <property type="component" value="Unassembled WGS sequence"/>
</dbReference>
<dbReference type="InterPro" id="IPR039421">
    <property type="entry name" value="Type_1_exporter"/>
</dbReference>
<dbReference type="PANTHER" id="PTHR43394">
    <property type="entry name" value="ATP-DEPENDENT PERMEASE MDL1, MITOCHONDRIAL"/>
    <property type="match status" value="1"/>
</dbReference>
<evidence type="ECO:0000256" key="1">
    <source>
        <dbReference type="ARBA" id="ARBA00004651"/>
    </source>
</evidence>
<feature type="transmembrane region" description="Helical" evidence="7">
    <location>
        <begin position="257"/>
        <end position="280"/>
    </location>
</feature>
<protein>
    <submittedName>
        <fullName evidence="10">ABC transporter ATP-binding protein</fullName>
    </submittedName>
</protein>
<reference evidence="10 11" key="1">
    <citation type="submission" date="2020-11" db="EMBL/GenBank/DDBJ databases">
        <title>A novel isolate from a Black sea contaminated sediment with potential to produce alkanes: Plantactinospora alkalitolerans sp. nov.</title>
        <authorList>
            <person name="Carro L."/>
            <person name="Veyisoglu A."/>
            <person name="Guven K."/>
            <person name="Schumann P."/>
            <person name="Klenk H.-P."/>
            <person name="Sahin N."/>
        </authorList>
    </citation>
    <scope>NUCLEOTIDE SEQUENCE [LARGE SCALE GENOMIC DNA]</scope>
    <source>
        <strain evidence="10 11">S1510</strain>
    </source>
</reference>
<dbReference type="InterPro" id="IPR027417">
    <property type="entry name" value="P-loop_NTPase"/>
</dbReference>
<name>A0ABS0GVM3_9ACTN</name>
<dbReference type="RefSeq" id="WP_196201818.1">
    <property type="nucleotide sequence ID" value="NZ_JADPUN010000148.1"/>
</dbReference>
<dbReference type="PANTHER" id="PTHR43394:SF1">
    <property type="entry name" value="ATP-BINDING CASSETTE SUB-FAMILY B MEMBER 10, MITOCHONDRIAL"/>
    <property type="match status" value="1"/>
</dbReference>
<evidence type="ECO:0000313" key="11">
    <source>
        <dbReference type="Proteomes" id="UP000638560"/>
    </source>
</evidence>
<evidence type="ECO:0000259" key="9">
    <source>
        <dbReference type="PROSITE" id="PS50929"/>
    </source>
</evidence>
<feature type="domain" description="ABC transmembrane type-1" evidence="9">
    <location>
        <begin position="144"/>
        <end position="318"/>
    </location>
</feature>
<dbReference type="PROSITE" id="PS00211">
    <property type="entry name" value="ABC_TRANSPORTER_1"/>
    <property type="match status" value="1"/>
</dbReference>
<feature type="transmembrane region" description="Helical" evidence="7">
    <location>
        <begin position="292"/>
        <end position="314"/>
    </location>
</feature>
<organism evidence="10 11">
    <name type="scientific">Plantactinospora alkalitolerans</name>
    <dbReference type="NCBI Taxonomy" id="2789879"/>
    <lineage>
        <taxon>Bacteria</taxon>
        <taxon>Bacillati</taxon>
        <taxon>Actinomycetota</taxon>
        <taxon>Actinomycetes</taxon>
        <taxon>Micromonosporales</taxon>
        <taxon>Micromonosporaceae</taxon>
        <taxon>Plantactinospora</taxon>
    </lineage>
</organism>
<feature type="transmembrane region" description="Helical" evidence="7">
    <location>
        <begin position="156"/>
        <end position="182"/>
    </location>
</feature>
<accession>A0ABS0GVM3</accession>
<feature type="domain" description="ABC transporter" evidence="8">
    <location>
        <begin position="352"/>
        <end position="602"/>
    </location>
</feature>
<dbReference type="Pfam" id="PF00005">
    <property type="entry name" value="ABC_tran"/>
    <property type="match status" value="1"/>
</dbReference>
<proteinExistence type="predicted"/>
<dbReference type="Gene3D" id="1.20.1560.10">
    <property type="entry name" value="ABC transporter type 1, transmembrane domain"/>
    <property type="match status" value="1"/>
</dbReference>
<comment type="caution">
    <text evidence="10">The sequence shown here is derived from an EMBL/GenBank/DDBJ whole genome shotgun (WGS) entry which is preliminary data.</text>
</comment>
<dbReference type="GO" id="GO:0005524">
    <property type="term" value="F:ATP binding"/>
    <property type="evidence" value="ECO:0007669"/>
    <property type="project" value="UniProtKB-KW"/>
</dbReference>
<dbReference type="PROSITE" id="PS50893">
    <property type="entry name" value="ABC_TRANSPORTER_2"/>
    <property type="match status" value="1"/>
</dbReference>
<gene>
    <name evidence="10" type="ORF">I0C86_14935</name>
</gene>
<dbReference type="PROSITE" id="PS50929">
    <property type="entry name" value="ABC_TM1F"/>
    <property type="match status" value="1"/>
</dbReference>
<keyword evidence="5 7" id="KW-1133">Transmembrane helix</keyword>
<evidence type="ECO:0000259" key="8">
    <source>
        <dbReference type="PROSITE" id="PS50893"/>
    </source>
</evidence>
<dbReference type="InterPro" id="IPR003439">
    <property type="entry name" value="ABC_transporter-like_ATP-bd"/>
</dbReference>
<sequence>MTSGGTRPKVDFRLVTAAVRLAYRAAPGAAVAQALIAIGGGLLPVLVGVLTKMVVDRLAGLDGGPVTTVIGLAVGLGVAGVAVATLPHLFGYVDAEWRRAVAVRAQADLYAAVDRLPGLVRLEDPAFRDHLNVADSAGRHSPVTIAGSSLELLRSIVTIAGFAGTLALLNPWMVGVLALAALPTAQAELRLARQRAGLFWRLSPIERRQYFYANLLTGLAAAKEIRLFDLGGLFGQRMIKELRTLNAENRRMDRREVLVQAGLAVVGAVVAGAGLIWAIVAARGGRLSIGDVTIFVAALAGIQGAVASGIGQVATAHEGLLRFTHYREVLGTAPDLPLPAEPVPVPPLRGGIELRDVWFRYGDGHPWVLRGVDLTIPPGRTVALVGLNGAGKSTLVKLLARFYDPTRGSLSWDGVDYRELDVVQLRNRIGAAFQDYMSYDLSAEENIGLGDTTAFGDTGRIVTAAERAGVHDVLTALPHGYATQLSRTFADPDDRDDESSGVLLSGGQWQRLALARSFLRAGRDLLILDEPSAGLDAEAEADLHQRLRGLREGRTTLLISHRLGTVRDADHIVVLRDGVIAEQGSHDELLTNQGAYARLFNLQAAGYQPVPG</sequence>
<feature type="transmembrane region" description="Helical" evidence="7">
    <location>
        <begin position="66"/>
        <end position="90"/>
    </location>
</feature>
<feature type="transmembrane region" description="Helical" evidence="7">
    <location>
        <begin position="30"/>
        <end position="54"/>
    </location>
</feature>
<dbReference type="InterPro" id="IPR003593">
    <property type="entry name" value="AAA+_ATPase"/>
</dbReference>
<dbReference type="SMART" id="SM00382">
    <property type="entry name" value="AAA"/>
    <property type="match status" value="1"/>
</dbReference>
<evidence type="ECO:0000256" key="3">
    <source>
        <dbReference type="ARBA" id="ARBA00022741"/>
    </source>
</evidence>
<dbReference type="InterPro" id="IPR011527">
    <property type="entry name" value="ABC1_TM_dom"/>
</dbReference>
<dbReference type="Gene3D" id="3.40.50.300">
    <property type="entry name" value="P-loop containing nucleotide triphosphate hydrolases"/>
    <property type="match status" value="1"/>
</dbReference>
<dbReference type="InterPro" id="IPR017871">
    <property type="entry name" value="ABC_transporter-like_CS"/>
</dbReference>
<evidence type="ECO:0000256" key="5">
    <source>
        <dbReference type="ARBA" id="ARBA00022989"/>
    </source>
</evidence>
<evidence type="ECO:0000256" key="7">
    <source>
        <dbReference type="SAM" id="Phobius"/>
    </source>
</evidence>
<keyword evidence="11" id="KW-1185">Reference proteome</keyword>
<evidence type="ECO:0000256" key="4">
    <source>
        <dbReference type="ARBA" id="ARBA00022840"/>
    </source>
</evidence>
<dbReference type="EMBL" id="JADPUN010000148">
    <property type="protein sequence ID" value="MBF9130240.1"/>
    <property type="molecule type" value="Genomic_DNA"/>
</dbReference>
<evidence type="ECO:0000256" key="2">
    <source>
        <dbReference type="ARBA" id="ARBA00022692"/>
    </source>
</evidence>
<evidence type="ECO:0000256" key="6">
    <source>
        <dbReference type="ARBA" id="ARBA00023136"/>
    </source>
</evidence>
<keyword evidence="6 7" id="KW-0472">Membrane</keyword>
<evidence type="ECO:0000313" key="10">
    <source>
        <dbReference type="EMBL" id="MBF9130240.1"/>
    </source>
</evidence>
<dbReference type="SUPFAM" id="SSF52540">
    <property type="entry name" value="P-loop containing nucleoside triphosphate hydrolases"/>
    <property type="match status" value="1"/>
</dbReference>
<keyword evidence="2 7" id="KW-0812">Transmembrane</keyword>
<dbReference type="SUPFAM" id="SSF90123">
    <property type="entry name" value="ABC transporter transmembrane region"/>
    <property type="match status" value="1"/>
</dbReference>
<keyword evidence="4 10" id="KW-0067">ATP-binding</keyword>
<dbReference type="InterPro" id="IPR036640">
    <property type="entry name" value="ABC1_TM_sf"/>
</dbReference>
<keyword evidence="3" id="KW-0547">Nucleotide-binding</keyword>